<dbReference type="NCBIfam" id="TIGR02610">
    <property type="entry name" value="PHA_gran_rgn"/>
    <property type="match status" value="1"/>
</dbReference>
<reference evidence="1" key="1">
    <citation type="journal article" date="2014" name="Int. J. Syst. Evol. Microbiol.">
        <title>Complete genome sequence of Corynebacterium casei LMG S-19264T (=DSM 44701T), isolated from a smear-ripened cheese.</title>
        <authorList>
            <consortium name="US DOE Joint Genome Institute (JGI-PGF)"/>
            <person name="Walter F."/>
            <person name="Albersmeier A."/>
            <person name="Kalinowski J."/>
            <person name="Ruckert C."/>
        </authorList>
    </citation>
    <scope>NUCLEOTIDE SEQUENCE</scope>
    <source>
        <strain evidence="1">KCTC 12343</strain>
    </source>
</reference>
<gene>
    <name evidence="2" type="ORF">EYF70_23025</name>
    <name evidence="1" type="ORF">GCM10007387_56080</name>
</gene>
<dbReference type="AlphaFoldDB" id="A0A411X2W7"/>
<dbReference type="Pfam" id="PF09650">
    <property type="entry name" value="PHA_gran_rgn"/>
    <property type="match status" value="1"/>
</dbReference>
<evidence type="ECO:0000313" key="1">
    <source>
        <dbReference type="EMBL" id="GGY66659.1"/>
    </source>
</evidence>
<keyword evidence="3" id="KW-1185">Reference proteome</keyword>
<sequence>MINIIQPHNLAPDAARAAAQQVADKLARELDLSCQWQGDVLRFGKSGVEGTLTLLDKQAQMEIRLGFLYGAFAPAIQSKVAEKMRKVFAPE</sequence>
<dbReference type="OrthoDB" id="287584at2"/>
<dbReference type="RefSeq" id="WP_131147477.1">
    <property type="nucleotide sequence ID" value="NZ_BMWV01000021.1"/>
</dbReference>
<reference evidence="2 3" key="2">
    <citation type="submission" date="2019-02" db="EMBL/GenBank/DDBJ databases">
        <title>Draft Genome Sequences of Six Type Strains of the Genus Massilia.</title>
        <authorList>
            <person name="Miess H."/>
            <person name="Frediansyhah A."/>
            <person name="Gross H."/>
        </authorList>
    </citation>
    <scope>NUCLEOTIDE SEQUENCE [LARGE SCALE GENOMIC DNA]</scope>
    <source>
        <strain evidence="2 3">DSM 17472</strain>
    </source>
</reference>
<evidence type="ECO:0000313" key="2">
    <source>
        <dbReference type="EMBL" id="QBI03376.1"/>
    </source>
</evidence>
<proteinExistence type="predicted"/>
<dbReference type="Proteomes" id="UP000292307">
    <property type="component" value="Chromosome"/>
</dbReference>
<protein>
    <submittedName>
        <fullName evidence="2">Polyhydroxyalkanoic acid system protein</fullName>
    </submittedName>
</protein>
<dbReference type="Proteomes" id="UP000628442">
    <property type="component" value="Unassembled WGS sequence"/>
</dbReference>
<accession>A0A411X2W7</accession>
<evidence type="ECO:0000313" key="3">
    <source>
        <dbReference type="Proteomes" id="UP000292307"/>
    </source>
</evidence>
<dbReference type="InterPro" id="IPR013433">
    <property type="entry name" value="PHA_gran_rgn"/>
</dbReference>
<dbReference type="EMBL" id="CP036401">
    <property type="protein sequence ID" value="QBI03376.1"/>
    <property type="molecule type" value="Genomic_DNA"/>
</dbReference>
<reference evidence="1" key="3">
    <citation type="submission" date="2022-12" db="EMBL/GenBank/DDBJ databases">
        <authorList>
            <person name="Sun Q."/>
            <person name="Kim S."/>
        </authorList>
    </citation>
    <scope>NUCLEOTIDE SEQUENCE</scope>
    <source>
        <strain evidence="1">KCTC 12343</strain>
    </source>
</reference>
<evidence type="ECO:0000313" key="4">
    <source>
        <dbReference type="Proteomes" id="UP000628442"/>
    </source>
</evidence>
<organism evidence="1 4">
    <name type="scientific">Pseudoduganella albidiflava</name>
    <dbReference type="NCBI Taxonomy" id="321983"/>
    <lineage>
        <taxon>Bacteria</taxon>
        <taxon>Pseudomonadati</taxon>
        <taxon>Pseudomonadota</taxon>
        <taxon>Betaproteobacteria</taxon>
        <taxon>Burkholderiales</taxon>
        <taxon>Oxalobacteraceae</taxon>
        <taxon>Telluria group</taxon>
        <taxon>Pseudoduganella</taxon>
    </lineage>
</organism>
<name>A0A411X2W7_9BURK</name>
<dbReference type="EMBL" id="BMWV01000021">
    <property type="protein sequence ID" value="GGY66659.1"/>
    <property type="molecule type" value="Genomic_DNA"/>
</dbReference>